<gene>
    <name evidence="1" type="ORF">GCM10025870_16410</name>
</gene>
<accession>A0ABM8H1E1</accession>
<name>A0ABM8H1E1_9MICO</name>
<proteinExistence type="predicted"/>
<protein>
    <submittedName>
        <fullName evidence="1">Uncharacterized protein</fullName>
    </submittedName>
</protein>
<sequence length="235" mass="25417">MRARDLEAPSRGVRLHHEHTYADKCRSTLEVLHPRAFASGTTAAVLHGLPIPATLRDRLELAVPAPARAVRRVGVKARSLRIDERELTNVGGVRVTTLSRTWCELARTLTLPQLVAAADVAVRLVGVDRLERAATYHPDRRLHARLATALDLVDAASESPKESELRALIVLAGLPRPRVNVEVRDERGGSSPAWICCSRSSARSSSTRATIIGPTCDSGDAIARARPNSRPSGST</sequence>
<dbReference type="EMBL" id="AP027734">
    <property type="protein sequence ID" value="BDZ54568.1"/>
    <property type="molecule type" value="Genomic_DNA"/>
</dbReference>
<reference evidence="2" key="1">
    <citation type="journal article" date="2019" name="Int. J. Syst. Evol. Microbiol.">
        <title>The Global Catalogue of Microorganisms (GCM) 10K type strain sequencing project: providing services to taxonomists for standard genome sequencing and annotation.</title>
        <authorList>
            <consortium name="The Broad Institute Genomics Platform"/>
            <consortium name="The Broad Institute Genome Sequencing Center for Infectious Disease"/>
            <person name="Wu L."/>
            <person name="Ma J."/>
        </authorList>
    </citation>
    <scope>NUCLEOTIDE SEQUENCE [LARGE SCALE GENOMIC DNA]</scope>
    <source>
        <strain evidence="2">NBRC 109019</strain>
    </source>
</reference>
<organism evidence="1 2">
    <name type="scientific">Agromyces marinus</name>
    <dbReference type="NCBI Taxonomy" id="1389020"/>
    <lineage>
        <taxon>Bacteria</taxon>
        <taxon>Bacillati</taxon>
        <taxon>Actinomycetota</taxon>
        <taxon>Actinomycetes</taxon>
        <taxon>Micrococcales</taxon>
        <taxon>Microbacteriaceae</taxon>
        <taxon>Agromyces</taxon>
    </lineage>
</organism>
<keyword evidence="2" id="KW-1185">Reference proteome</keyword>
<evidence type="ECO:0000313" key="2">
    <source>
        <dbReference type="Proteomes" id="UP001321477"/>
    </source>
</evidence>
<evidence type="ECO:0000313" key="1">
    <source>
        <dbReference type="EMBL" id="BDZ54568.1"/>
    </source>
</evidence>
<dbReference type="Proteomes" id="UP001321477">
    <property type="component" value="Chromosome"/>
</dbReference>